<reference evidence="2 3" key="1">
    <citation type="submission" date="2016-10" db="EMBL/GenBank/DDBJ databases">
        <authorList>
            <person name="de Groot N.N."/>
        </authorList>
    </citation>
    <scope>NUCLEOTIDE SEQUENCE [LARGE SCALE GENOMIC DNA]</scope>
    <source>
        <strain evidence="2 3">CGMCC 4.5681</strain>
    </source>
</reference>
<dbReference type="AlphaFoldDB" id="A0A1G9L5E6"/>
<name>A0A1G9L5E6_9ACTN</name>
<protein>
    <recommendedName>
        <fullName evidence="4">DUF4229 domain-containing protein</fullName>
    </recommendedName>
</protein>
<organism evidence="2 3">
    <name type="scientific">Nonomuraea maritima</name>
    <dbReference type="NCBI Taxonomy" id="683260"/>
    <lineage>
        <taxon>Bacteria</taxon>
        <taxon>Bacillati</taxon>
        <taxon>Actinomycetota</taxon>
        <taxon>Actinomycetes</taxon>
        <taxon>Streptosporangiales</taxon>
        <taxon>Streptosporangiaceae</taxon>
        <taxon>Nonomuraea</taxon>
    </lineage>
</organism>
<feature type="transmembrane region" description="Helical" evidence="1">
    <location>
        <begin position="7"/>
        <end position="27"/>
    </location>
</feature>
<dbReference type="Pfam" id="PF14012">
    <property type="entry name" value="DUF4229"/>
    <property type="match status" value="1"/>
</dbReference>
<feature type="transmembrane region" description="Helical" evidence="1">
    <location>
        <begin position="33"/>
        <end position="51"/>
    </location>
</feature>
<keyword evidence="3" id="KW-1185">Reference proteome</keyword>
<keyword evidence="1" id="KW-1133">Transmembrane helix</keyword>
<keyword evidence="1" id="KW-0472">Membrane</keyword>
<proteinExistence type="predicted"/>
<dbReference type="InterPro" id="IPR025323">
    <property type="entry name" value="DUF4229"/>
</dbReference>
<keyword evidence="1" id="KW-0812">Transmembrane</keyword>
<evidence type="ECO:0008006" key="4">
    <source>
        <dbReference type="Google" id="ProtNLM"/>
    </source>
</evidence>
<dbReference type="Proteomes" id="UP000198683">
    <property type="component" value="Unassembled WGS sequence"/>
</dbReference>
<dbReference type="STRING" id="683260.SAMN05421874_12410"/>
<evidence type="ECO:0000256" key="1">
    <source>
        <dbReference type="SAM" id="Phobius"/>
    </source>
</evidence>
<sequence>MGVRPVLVYTLLRVLLFVVTGGLLLLLGLSNPFVLIVASFVISGVVSYVLLSKQRDAMSERISNRINRPKPQSD</sequence>
<accession>A0A1G9L5E6</accession>
<evidence type="ECO:0000313" key="3">
    <source>
        <dbReference type="Proteomes" id="UP000198683"/>
    </source>
</evidence>
<evidence type="ECO:0000313" key="2">
    <source>
        <dbReference type="EMBL" id="SDL56795.1"/>
    </source>
</evidence>
<dbReference type="EMBL" id="FNFB01000024">
    <property type="protein sequence ID" value="SDL56795.1"/>
    <property type="molecule type" value="Genomic_DNA"/>
</dbReference>
<gene>
    <name evidence="2" type="ORF">SAMN05421874_12410</name>
</gene>